<reference evidence="1 2" key="1">
    <citation type="journal article" date="2018" name="PLoS ONE">
        <title>The draft genome of Kipferlia bialata reveals reductive genome evolution in fornicate parasites.</title>
        <authorList>
            <person name="Tanifuji G."/>
            <person name="Takabayashi S."/>
            <person name="Kume K."/>
            <person name="Takagi M."/>
            <person name="Nakayama T."/>
            <person name="Kamikawa R."/>
            <person name="Inagaki Y."/>
            <person name="Hashimoto T."/>
        </authorList>
    </citation>
    <scope>NUCLEOTIDE SEQUENCE [LARGE SCALE GENOMIC DNA]</scope>
    <source>
        <strain evidence="1">NY0173</strain>
    </source>
</reference>
<protein>
    <submittedName>
        <fullName evidence="1">Uncharacterized protein</fullName>
    </submittedName>
</protein>
<organism evidence="1 2">
    <name type="scientific">Kipferlia bialata</name>
    <dbReference type="NCBI Taxonomy" id="797122"/>
    <lineage>
        <taxon>Eukaryota</taxon>
        <taxon>Metamonada</taxon>
        <taxon>Carpediemonas-like organisms</taxon>
        <taxon>Kipferlia</taxon>
    </lineage>
</organism>
<name>A0A9K3D4Y6_9EUKA</name>
<accession>A0A9K3D4Y6</accession>
<evidence type="ECO:0000313" key="2">
    <source>
        <dbReference type="Proteomes" id="UP000265618"/>
    </source>
</evidence>
<gene>
    <name evidence="1" type="ORF">KIPB_010204</name>
</gene>
<dbReference type="Proteomes" id="UP000265618">
    <property type="component" value="Unassembled WGS sequence"/>
</dbReference>
<evidence type="ECO:0000313" key="1">
    <source>
        <dbReference type="EMBL" id="GIQ88042.1"/>
    </source>
</evidence>
<feature type="non-terminal residue" evidence="1">
    <location>
        <position position="1"/>
    </location>
</feature>
<dbReference type="EMBL" id="BDIP01003718">
    <property type="protein sequence ID" value="GIQ88042.1"/>
    <property type="molecule type" value="Genomic_DNA"/>
</dbReference>
<sequence length="265" mass="28572">EPEEILDYARESHNVDDLSLQVSALADSALEDVSLIHNETLEAIGLSPSQSPSFPLHGVPMPCGPFALYLVEKGALTKVIGLLASSLTREGVIERVVRYQLFMVAALLCSATYSTDGLAVPVSRFIEAQHPYVMLYAACDIYEDSISMGSDAECGELSFITGTFMLAVCEFLGLILSWRHLSLLPPSMHILTSVLVGSPAPSNKHLKLGMDMQILQRLASAAVLAGVNETFLPPSWSLEDYGPWAFLGLFSGEMPYPPGVPSLGL</sequence>
<comment type="caution">
    <text evidence="1">The sequence shown here is derived from an EMBL/GenBank/DDBJ whole genome shotgun (WGS) entry which is preliminary data.</text>
</comment>
<keyword evidence="2" id="KW-1185">Reference proteome</keyword>
<feature type="non-terminal residue" evidence="1">
    <location>
        <position position="265"/>
    </location>
</feature>
<proteinExistence type="predicted"/>
<dbReference type="AlphaFoldDB" id="A0A9K3D4Y6"/>